<reference evidence="2" key="1">
    <citation type="submission" date="2013-05" db="EMBL/GenBank/DDBJ databases">
        <authorList>
            <person name="Yim A.K.Y."/>
            <person name="Chan T.F."/>
            <person name="Ji K.M."/>
            <person name="Liu X.Y."/>
            <person name="Zhou J.W."/>
            <person name="Li R.Q."/>
            <person name="Yang K.Y."/>
            <person name="Li J."/>
            <person name="Li M."/>
            <person name="Law P.T.W."/>
            <person name="Wu Y.L."/>
            <person name="Cai Z.L."/>
            <person name="Qin H."/>
            <person name="Bao Y."/>
            <person name="Leung R.K.K."/>
            <person name="Ng P.K.S."/>
            <person name="Zou J."/>
            <person name="Zhong X.J."/>
            <person name="Ran P.X."/>
            <person name="Zhong N.S."/>
            <person name="Liu Z.G."/>
            <person name="Tsui S.K.W."/>
        </authorList>
    </citation>
    <scope>NUCLEOTIDE SEQUENCE</scope>
    <source>
        <strain evidence="2">Derf</strain>
        <tissue evidence="2">Whole organism</tissue>
    </source>
</reference>
<evidence type="ECO:0000256" key="1">
    <source>
        <dbReference type="SAM" id="Phobius"/>
    </source>
</evidence>
<dbReference type="AlphaFoldDB" id="A0A922HX76"/>
<gene>
    <name evidence="2" type="ORF">DERF_009850</name>
</gene>
<accession>A0A922HX76</accession>
<protein>
    <recommendedName>
        <fullName evidence="4">Transmembrane protein</fullName>
    </recommendedName>
</protein>
<organism evidence="2 3">
    <name type="scientific">Dermatophagoides farinae</name>
    <name type="common">American house dust mite</name>
    <dbReference type="NCBI Taxonomy" id="6954"/>
    <lineage>
        <taxon>Eukaryota</taxon>
        <taxon>Metazoa</taxon>
        <taxon>Ecdysozoa</taxon>
        <taxon>Arthropoda</taxon>
        <taxon>Chelicerata</taxon>
        <taxon>Arachnida</taxon>
        <taxon>Acari</taxon>
        <taxon>Acariformes</taxon>
        <taxon>Sarcoptiformes</taxon>
        <taxon>Astigmata</taxon>
        <taxon>Psoroptidia</taxon>
        <taxon>Analgoidea</taxon>
        <taxon>Pyroglyphidae</taxon>
        <taxon>Dermatophagoidinae</taxon>
        <taxon>Dermatophagoides</taxon>
    </lineage>
</organism>
<evidence type="ECO:0008006" key="4">
    <source>
        <dbReference type="Google" id="ProtNLM"/>
    </source>
</evidence>
<sequence length="78" mass="8910">MIDGVDDCDNSDRADVVVNLLFKAKILDRVGKSFAITVDVVYKHGNIVDLVAIGWTMTTIIYILFLIFMMTIVFFFMR</sequence>
<evidence type="ECO:0000313" key="3">
    <source>
        <dbReference type="Proteomes" id="UP000790347"/>
    </source>
</evidence>
<evidence type="ECO:0000313" key="2">
    <source>
        <dbReference type="EMBL" id="KAH9511383.1"/>
    </source>
</evidence>
<keyword evidence="1" id="KW-0472">Membrane</keyword>
<keyword evidence="1" id="KW-0812">Transmembrane</keyword>
<comment type="caution">
    <text evidence="2">The sequence shown here is derived from an EMBL/GenBank/DDBJ whole genome shotgun (WGS) entry which is preliminary data.</text>
</comment>
<keyword evidence="3" id="KW-1185">Reference proteome</keyword>
<keyword evidence="1" id="KW-1133">Transmembrane helix</keyword>
<dbReference type="EMBL" id="ASGP02000004">
    <property type="protein sequence ID" value="KAH9511383.1"/>
    <property type="molecule type" value="Genomic_DNA"/>
</dbReference>
<reference evidence="2" key="2">
    <citation type="journal article" date="2022" name="Res Sq">
        <title>Comparative Genomics Reveals Insights into the Divergent Evolution of Astigmatic Mites and Household Pest Adaptations.</title>
        <authorList>
            <person name="Xiong Q."/>
            <person name="Wan A.T.-Y."/>
            <person name="Liu X.-Y."/>
            <person name="Fung C.S.-H."/>
            <person name="Xiao X."/>
            <person name="Malainual N."/>
            <person name="Hou J."/>
            <person name="Wang L."/>
            <person name="Wang M."/>
            <person name="Yang K."/>
            <person name="Cui Y."/>
            <person name="Leung E."/>
            <person name="Nong W."/>
            <person name="Shin S.-K."/>
            <person name="Au S."/>
            <person name="Jeong K.Y."/>
            <person name="Chew F.T."/>
            <person name="Hui J."/>
            <person name="Leung T.F."/>
            <person name="Tungtrongchitr A."/>
            <person name="Zhong N."/>
            <person name="Liu Z."/>
            <person name="Tsui S."/>
        </authorList>
    </citation>
    <scope>NUCLEOTIDE SEQUENCE</scope>
    <source>
        <strain evidence="2">Derf</strain>
        <tissue evidence="2">Whole organism</tissue>
    </source>
</reference>
<dbReference type="Proteomes" id="UP000790347">
    <property type="component" value="Unassembled WGS sequence"/>
</dbReference>
<feature type="transmembrane region" description="Helical" evidence="1">
    <location>
        <begin position="52"/>
        <end position="77"/>
    </location>
</feature>
<proteinExistence type="predicted"/>
<name>A0A922HX76_DERFA</name>